<dbReference type="OrthoDB" id="111758at2"/>
<sequence>MIRPQTLTVKSFAHYPPQAQAFIADHLAVLQQIPVPLLSILLAQIIHYDSRFPAEQQTLARQLHSLKEMLAAEFAALMAPFAALELPDDLARMDWVQNPRRFNERLSASLWSTHQIDAYREAGHKYEERLADALNGEAPAIPRLAIVIVGNGASQTSRTLFRDLRPHGALFTAVQPAGTFDALVACVNKRAQTHPERYAHWYIDGGTPRSDCGEAQGITVMSYRELAAFAFKELNLMNRFAGNPQMQTPAGPEEVTSYMASLGPADLGFSERQGDPVLHEFETSIFTEGAGTQVFSTTFVQWSAREALRRAQPVTLLARFCPRQMMAPMSVLLKRNPFTQAMDPQGSLIDADMGAWYTWINQARLAGADQARFLVWFEEHELALAISPSLPRGTVSASAVTMQQVLQWMD</sequence>
<reference evidence="1 2" key="1">
    <citation type="submission" date="2018-08" db="EMBL/GenBank/DDBJ databases">
        <title>Acidipila sp. 4G-K13, an acidobacterium isolated from forest soil.</title>
        <authorList>
            <person name="Gao Z.-H."/>
            <person name="Qiu L.-H."/>
        </authorList>
    </citation>
    <scope>NUCLEOTIDE SEQUENCE [LARGE SCALE GENOMIC DNA]</scope>
    <source>
        <strain evidence="1 2">4G-K13</strain>
    </source>
</reference>
<comment type="caution">
    <text evidence="1">The sequence shown here is derived from an EMBL/GenBank/DDBJ whole genome shotgun (WGS) entry which is preliminary data.</text>
</comment>
<evidence type="ECO:0000313" key="1">
    <source>
        <dbReference type="EMBL" id="RFU15171.1"/>
    </source>
</evidence>
<dbReference type="AlphaFoldDB" id="A0A372IK85"/>
<gene>
    <name evidence="1" type="ORF">D0Y96_18735</name>
</gene>
<dbReference type="Proteomes" id="UP000264702">
    <property type="component" value="Unassembled WGS sequence"/>
</dbReference>
<name>A0A372IK85_9BACT</name>
<proteinExistence type="predicted"/>
<dbReference type="EMBL" id="QVQT01000007">
    <property type="protein sequence ID" value="RFU15171.1"/>
    <property type="molecule type" value="Genomic_DNA"/>
</dbReference>
<evidence type="ECO:0000313" key="2">
    <source>
        <dbReference type="Proteomes" id="UP000264702"/>
    </source>
</evidence>
<accession>A0A372IK85</accession>
<keyword evidence="2" id="KW-1185">Reference proteome</keyword>
<dbReference type="RefSeq" id="WP_117303063.1">
    <property type="nucleotide sequence ID" value="NZ_QVQT02000007.1"/>
</dbReference>
<organism evidence="1 2">
    <name type="scientific">Paracidobacterium acidisoli</name>
    <dbReference type="NCBI Taxonomy" id="2303751"/>
    <lineage>
        <taxon>Bacteria</taxon>
        <taxon>Pseudomonadati</taxon>
        <taxon>Acidobacteriota</taxon>
        <taxon>Terriglobia</taxon>
        <taxon>Terriglobales</taxon>
        <taxon>Acidobacteriaceae</taxon>
        <taxon>Paracidobacterium</taxon>
    </lineage>
</organism>
<protein>
    <submittedName>
        <fullName evidence="1">Uncharacterized protein</fullName>
    </submittedName>
</protein>